<sequence>MTQRTGRAAIGLLGLLLAAGYTAAGLGLPLGSADMPGPGLFPLVVGPLLALVALGLLREGWAMRDDGTPLDLPAGEEARRVVLVLAALTLHFVAMPWIGHLISASLLATAVIRLLRGGWAASAVAGVALAVAAQFLFVRLLQVPLPRGELGYWLGM</sequence>
<feature type="transmembrane region" description="Helical" evidence="1">
    <location>
        <begin position="78"/>
        <end position="98"/>
    </location>
</feature>
<dbReference type="EMBL" id="BMKS01000010">
    <property type="protein sequence ID" value="GGG41740.1"/>
    <property type="molecule type" value="Genomic_DNA"/>
</dbReference>
<dbReference type="Proteomes" id="UP000597507">
    <property type="component" value="Unassembled WGS sequence"/>
</dbReference>
<keyword evidence="4" id="KW-1185">Reference proteome</keyword>
<feature type="transmembrane region" description="Helical" evidence="1">
    <location>
        <begin position="118"/>
        <end position="138"/>
    </location>
</feature>
<dbReference type="AlphaFoldDB" id="A0A8J2ZDG0"/>
<dbReference type="InterPro" id="IPR009936">
    <property type="entry name" value="DUF1468"/>
</dbReference>
<evidence type="ECO:0000259" key="2">
    <source>
        <dbReference type="Pfam" id="PF07331"/>
    </source>
</evidence>
<keyword evidence="1" id="KW-0812">Transmembrane</keyword>
<accession>A0A8J2ZDG0</accession>
<organism evidence="3 4">
    <name type="scientific">Caldovatus sediminis</name>
    <dbReference type="NCBI Taxonomy" id="2041189"/>
    <lineage>
        <taxon>Bacteria</taxon>
        <taxon>Pseudomonadati</taxon>
        <taxon>Pseudomonadota</taxon>
        <taxon>Alphaproteobacteria</taxon>
        <taxon>Acetobacterales</taxon>
        <taxon>Roseomonadaceae</taxon>
        <taxon>Caldovatus</taxon>
    </lineage>
</organism>
<evidence type="ECO:0000313" key="4">
    <source>
        <dbReference type="Proteomes" id="UP000597507"/>
    </source>
</evidence>
<gene>
    <name evidence="3" type="ORF">GCM10010964_31590</name>
</gene>
<protein>
    <recommendedName>
        <fullName evidence="2">DUF1468 domain-containing protein</fullName>
    </recommendedName>
</protein>
<keyword evidence="1" id="KW-1133">Transmembrane helix</keyword>
<feature type="transmembrane region" description="Helical" evidence="1">
    <location>
        <begin position="40"/>
        <end position="57"/>
    </location>
</feature>
<proteinExistence type="predicted"/>
<name>A0A8J2ZDG0_9PROT</name>
<evidence type="ECO:0000313" key="3">
    <source>
        <dbReference type="EMBL" id="GGG41740.1"/>
    </source>
</evidence>
<comment type="caution">
    <text evidence="3">The sequence shown here is derived from an EMBL/GenBank/DDBJ whole genome shotgun (WGS) entry which is preliminary data.</text>
</comment>
<keyword evidence="1" id="KW-0472">Membrane</keyword>
<feature type="domain" description="DUF1468" evidence="2">
    <location>
        <begin position="10"/>
        <end position="146"/>
    </location>
</feature>
<reference evidence="3 4" key="1">
    <citation type="journal article" date="2014" name="Int. J. Syst. Evol. Microbiol.">
        <title>Complete genome sequence of Corynebacterium casei LMG S-19264T (=DSM 44701T), isolated from a smear-ripened cheese.</title>
        <authorList>
            <consortium name="US DOE Joint Genome Institute (JGI-PGF)"/>
            <person name="Walter F."/>
            <person name="Albersmeier A."/>
            <person name="Kalinowski J."/>
            <person name="Ruckert C."/>
        </authorList>
    </citation>
    <scope>NUCLEOTIDE SEQUENCE [LARGE SCALE GENOMIC DNA]</scope>
    <source>
        <strain evidence="3 4">CGMCC 1.16330</strain>
    </source>
</reference>
<evidence type="ECO:0000256" key="1">
    <source>
        <dbReference type="SAM" id="Phobius"/>
    </source>
</evidence>
<dbReference type="Pfam" id="PF07331">
    <property type="entry name" value="TctB"/>
    <property type="match status" value="1"/>
</dbReference>